<reference evidence="2" key="2">
    <citation type="submission" date="2015-01" db="EMBL/GenBank/DDBJ databases">
        <title>Evolutionary Origins and Diversification of the Mycorrhizal Mutualists.</title>
        <authorList>
            <consortium name="DOE Joint Genome Institute"/>
            <consortium name="Mycorrhizal Genomics Consortium"/>
            <person name="Kohler A."/>
            <person name="Kuo A."/>
            <person name="Nagy L.G."/>
            <person name="Floudas D."/>
            <person name="Copeland A."/>
            <person name="Barry K.W."/>
            <person name="Cichocki N."/>
            <person name="Veneault-Fourrey C."/>
            <person name="LaButti K."/>
            <person name="Lindquist E.A."/>
            <person name="Lipzen A."/>
            <person name="Lundell T."/>
            <person name="Morin E."/>
            <person name="Murat C."/>
            <person name="Riley R."/>
            <person name="Ohm R."/>
            <person name="Sun H."/>
            <person name="Tunlid A."/>
            <person name="Henrissat B."/>
            <person name="Grigoriev I.V."/>
            <person name="Hibbett D.S."/>
            <person name="Martin F."/>
        </authorList>
    </citation>
    <scope>NUCLEOTIDE SEQUENCE [LARGE SCALE GENOMIC DNA]</scope>
    <source>
        <strain evidence="2">MUT 4182</strain>
    </source>
</reference>
<dbReference type="HOGENOM" id="CLU_791238_0_0_1"/>
<keyword evidence="2" id="KW-1185">Reference proteome</keyword>
<evidence type="ECO:0000313" key="1">
    <source>
        <dbReference type="EMBL" id="KIO15301.1"/>
    </source>
</evidence>
<sequence length="351" mass="39116">MEQQVNPLSSHLLRSQGQSGNQKSFQIDLRVLQDIANGYIYARSPEEKDLPRQALDELLDKLPAEDLIDVTNAKISPWELLRKSGIPGQALQAAVELTGTSEATELTINALQTLPTLVAKIDLDADGFVFGEAVMVNLPGLATQIAEMAQQPRSVAPHIFFTLKFSRGKAVGCLITYTKIDHTYASQLSRRSFGPTGILNKQVSILDGFQGELGNLLRRYPPERVVKQMTRHLGQPKDEASFRYFCSVFTRFIRAGRQTEMSLLQRGKLHVPILNGWWAVRRGALAPAKSTYGRPSSITWHGDAVEHIYSIISATESRDIKWTVVRDLINEGDLVLLLAQLIASREGREDR</sequence>
<name>A0A0C3PZI1_9AGAM</name>
<gene>
    <name evidence="1" type="ORF">M407DRAFT_213867</name>
</gene>
<dbReference type="EMBL" id="KN824247">
    <property type="protein sequence ID" value="KIO15301.1"/>
    <property type="molecule type" value="Genomic_DNA"/>
</dbReference>
<reference evidence="1 2" key="1">
    <citation type="submission" date="2014-04" db="EMBL/GenBank/DDBJ databases">
        <authorList>
            <consortium name="DOE Joint Genome Institute"/>
            <person name="Kuo A."/>
            <person name="Girlanda M."/>
            <person name="Perotto S."/>
            <person name="Kohler A."/>
            <person name="Nagy L.G."/>
            <person name="Floudas D."/>
            <person name="Copeland A."/>
            <person name="Barry K.W."/>
            <person name="Cichocki N."/>
            <person name="Veneault-Fourrey C."/>
            <person name="LaButti K."/>
            <person name="Lindquist E.A."/>
            <person name="Lipzen A."/>
            <person name="Lundell T."/>
            <person name="Morin E."/>
            <person name="Murat C."/>
            <person name="Sun H."/>
            <person name="Tunlid A."/>
            <person name="Henrissat B."/>
            <person name="Grigoriev I.V."/>
            <person name="Hibbett D.S."/>
            <person name="Martin F."/>
            <person name="Nordberg H.P."/>
            <person name="Cantor M.N."/>
            <person name="Hua S.X."/>
        </authorList>
    </citation>
    <scope>NUCLEOTIDE SEQUENCE [LARGE SCALE GENOMIC DNA]</scope>
    <source>
        <strain evidence="1 2">MUT 4182</strain>
    </source>
</reference>
<feature type="non-terminal residue" evidence="1">
    <location>
        <position position="351"/>
    </location>
</feature>
<proteinExistence type="predicted"/>
<dbReference type="Proteomes" id="UP000054248">
    <property type="component" value="Unassembled WGS sequence"/>
</dbReference>
<dbReference type="AlphaFoldDB" id="A0A0C3PZI1"/>
<organism evidence="1 2">
    <name type="scientific">Tulasnella calospora MUT 4182</name>
    <dbReference type="NCBI Taxonomy" id="1051891"/>
    <lineage>
        <taxon>Eukaryota</taxon>
        <taxon>Fungi</taxon>
        <taxon>Dikarya</taxon>
        <taxon>Basidiomycota</taxon>
        <taxon>Agaricomycotina</taxon>
        <taxon>Agaricomycetes</taxon>
        <taxon>Cantharellales</taxon>
        <taxon>Tulasnellaceae</taxon>
        <taxon>Tulasnella</taxon>
    </lineage>
</organism>
<evidence type="ECO:0000313" key="2">
    <source>
        <dbReference type="Proteomes" id="UP000054248"/>
    </source>
</evidence>
<accession>A0A0C3PZI1</accession>
<protein>
    <submittedName>
        <fullName evidence="1">Uncharacterized protein</fullName>
    </submittedName>
</protein>
<dbReference type="OrthoDB" id="3217294at2759"/>